<sequence>MNDVKPVSVAIVNVGSGDWSGTYVDGELFLQGHSLSENDFCKLISKYRYFHSHIEKIELTDGQIEALGFSLPGNLNDVRNVL</sequence>
<name>A0A9X6WIA7_BACTU</name>
<reference evidence="1 2" key="1">
    <citation type="submission" date="2017-09" db="EMBL/GenBank/DDBJ databases">
        <title>Large-scale bioinformatics analysis of Bacillus genomes uncovers conserved roles of natural products in bacterial physiology.</title>
        <authorList>
            <consortium name="Agbiome Team Llc"/>
            <person name="Bleich R.M."/>
            <person name="Grubbs K.J."/>
            <person name="Santa Maria K.C."/>
            <person name="Allen S.E."/>
            <person name="Farag S."/>
            <person name="Shank E.A."/>
            <person name="Bowers A."/>
        </authorList>
    </citation>
    <scope>NUCLEOTIDE SEQUENCE [LARGE SCALE GENOMIC DNA]</scope>
    <source>
        <strain evidence="1 2">AFS085496</strain>
    </source>
</reference>
<protein>
    <submittedName>
        <fullName evidence="1">Uncharacterized protein</fullName>
    </submittedName>
</protein>
<dbReference type="RefSeq" id="WP_098517256.1">
    <property type="nucleotide sequence ID" value="NZ_NUVX01000062.1"/>
</dbReference>
<gene>
    <name evidence="1" type="ORF">COJ15_28250</name>
</gene>
<organism evidence="1 2">
    <name type="scientific">Bacillus thuringiensis</name>
    <dbReference type="NCBI Taxonomy" id="1428"/>
    <lineage>
        <taxon>Bacteria</taxon>
        <taxon>Bacillati</taxon>
        <taxon>Bacillota</taxon>
        <taxon>Bacilli</taxon>
        <taxon>Bacillales</taxon>
        <taxon>Bacillaceae</taxon>
        <taxon>Bacillus</taxon>
        <taxon>Bacillus cereus group</taxon>
    </lineage>
</organism>
<dbReference type="EMBL" id="NUVX01000062">
    <property type="protein sequence ID" value="PFJ33137.1"/>
    <property type="molecule type" value="Genomic_DNA"/>
</dbReference>
<proteinExistence type="predicted"/>
<comment type="caution">
    <text evidence="1">The sequence shown here is derived from an EMBL/GenBank/DDBJ whole genome shotgun (WGS) entry which is preliminary data.</text>
</comment>
<accession>A0A9X6WIA7</accession>
<dbReference type="Proteomes" id="UP000224003">
    <property type="component" value="Unassembled WGS sequence"/>
</dbReference>
<evidence type="ECO:0000313" key="1">
    <source>
        <dbReference type="EMBL" id="PFJ33137.1"/>
    </source>
</evidence>
<dbReference type="AlphaFoldDB" id="A0A9X6WIA7"/>
<evidence type="ECO:0000313" key="2">
    <source>
        <dbReference type="Proteomes" id="UP000224003"/>
    </source>
</evidence>